<feature type="compositionally biased region" description="Basic and acidic residues" evidence="1">
    <location>
        <begin position="65"/>
        <end position="78"/>
    </location>
</feature>
<dbReference type="EMBL" id="DF933843">
    <property type="protein sequence ID" value="GAM43323.1"/>
    <property type="molecule type" value="Genomic_DNA"/>
</dbReference>
<keyword evidence="3" id="KW-1185">Reference proteome</keyword>
<evidence type="ECO:0000256" key="1">
    <source>
        <dbReference type="SAM" id="MobiDB-lite"/>
    </source>
</evidence>
<name>A0A0B8N6U7_TALPI</name>
<feature type="region of interest" description="Disordered" evidence="1">
    <location>
        <begin position="1"/>
        <end position="115"/>
    </location>
</feature>
<feature type="compositionally biased region" description="Acidic residues" evidence="1">
    <location>
        <begin position="100"/>
        <end position="113"/>
    </location>
</feature>
<dbReference type="AlphaFoldDB" id="A0A0B8N6U7"/>
<organism evidence="2 3">
    <name type="scientific">Talaromyces pinophilus</name>
    <name type="common">Penicillium pinophilum</name>
    <dbReference type="NCBI Taxonomy" id="128442"/>
    <lineage>
        <taxon>Eukaryota</taxon>
        <taxon>Fungi</taxon>
        <taxon>Dikarya</taxon>
        <taxon>Ascomycota</taxon>
        <taxon>Pezizomycotina</taxon>
        <taxon>Eurotiomycetes</taxon>
        <taxon>Eurotiomycetidae</taxon>
        <taxon>Eurotiales</taxon>
        <taxon>Trichocomaceae</taxon>
        <taxon>Talaromyces</taxon>
        <taxon>Talaromyces sect. Talaromyces</taxon>
    </lineage>
</organism>
<feature type="compositionally biased region" description="Polar residues" evidence="1">
    <location>
        <begin position="1"/>
        <end position="38"/>
    </location>
</feature>
<accession>A0A0B8N6U7</accession>
<gene>
    <name evidence="2" type="ORF">TCE0_047f18043</name>
</gene>
<reference evidence="3" key="1">
    <citation type="journal article" date="2015" name="Genome Announc.">
        <title>Draft genome sequence of Talaromyces cellulolyticus strain Y-94, a source of lignocellulosic biomass-degrading enzymes.</title>
        <authorList>
            <person name="Fujii T."/>
            <person name="Koike H."/>
            <person name="Sawayama S."/>
            <person name="Yano S."/>
            <person name="Inoue H."/>
        </authorList>
    </citation>
    <scope>NUCLEOTIDE SEQUENCE [LARGE SCALE GENOMIC DNA]</scope>
    <source>
        <strain evidence="3">Y-94</strain>
    </source>
</reference>
<evidence type="ECO:0000313" key="3">
    <source>
        <dbReference type="Proteomes" id="UP000053095"/>
    </source>
</evidence>
<sequence length="307" mass="35261">MNTPSESLSIRGSPSHSASRGSLTPKLTPNPGNVNGNMAAQRDQGDDTSMEGDSVTLGYSSNDDDTVKATKDAKDNKRNPGMLRCGSGDDDDDHSKDITKDDDDEEEEEEDRWDLDYSKSNDYSNWLNNTMINDYTIICVKSQLLYADILKHIRKHTIYWMQNSVDKENRDVYKFERDLQPREPLVGIETAQRQYQQSVDMLLVPSIENRDEWISYTHCERELFLQWAFEIEQLQDPVKPVSVVAMHKYFKALERRVRTVLGFKKKMRPSELGSALERQKAWERRAIRGGSCIVTVFGQLSTMTTLF</sequence>
<protein>
    <submittedName>
        <fullName evidence="2">Uncharacterized protein</fullName>
    </submittedName>
</protein>
<evidence type="ECO:0000313" key="2">
    <source>
        <dbReference type="EMBL" id="GAM43323.1"/>
    </source>
</evidence>
<dbReference type="Proteomes" id="UP000053095">
    <property type="component" value="Unassembled WGS sequence"/>
</dbReference>
<proteinExistence type="predicted"/>